<keyword evidence="3" id="KW-1185">Reference proteome</keyword>
<gene>
    <name evidence="2" type="ORF">Sspor_69710</name>
</gene>
<reference evidence="3" key="1">
    <citation type="submission" date="2023-07" db="EMBL/GenBank/DDBJ databases">
        <title>Whole genome shotgun sequence of Streptomyces spororaveus NBRC 15456.</title>
        <authorList>
            <person name="Komaki H."/>
            <person name="Tamura T."/>
        </authorList>
    </citation>
    <scope>NUCLEOTIDE SEQUENCE [LARGE SCALE GENOMIC DNA]</scope>
    <source>
        <strain evidence="3">NBRC 15456</strain>
    </source>
</reference>
<proteinExistence type="predicted"/>
<protein>
    <submittedName>
        <fullName evidence="2">Uncharacterized protein</fullName>
    </submittedName>
</protein>
<dbReference type="Proteomes" id="UP000608522">
    <property type="component" value="Unassembled WGS sequence"/>
</dbReference>
<accession>A0ABQ3TLX0</accession>
<feature type="region of interest" description="Disordered" evidence="1">
    <location>
        <begin position="63"/>
        <end position="84"/>
    </location>
</feature>
<evidence type="ECO:0000313" key="3">
    <source>
        <dbReference type="Proteomes" id="UP000608522"/>
    </source>
</evidence>
<dbReference type="EMBL" id="BNED01000005">
    <property type="protein sequence ID" value="GHI81410.1"/>
    <property type="molecule type" value="Genomic_DNA"/>
</dbReference>
<evidence type="ECO:0000313" key="2">
    <source>
        <dbReference type="EMBL" id="GHI81410.1"/>
    </source>
</evidence>
<sequence length="177" mass="18762">MALRILPGERLGERPEDVPVTHAACVGCGGPRGRPVVPADPVHLGAGLQTDPTTLLLGTAPTPRAHPAWHLTPIPTPSRSMEGWSRIRTDRPGQRLPTSGWRVDCPGVDTGPGCPSVRPDAVSAPGIPVGCDDHDTYPGRGSPRYPVGSGTLTETPQILPRARGCQAEGTRRRRVFL</sequence>
<organism evidence="2 3">
    <name type="scientific">Streptomyces spororaveus</name>
    <dbReference type="NCBI Taxonomy" id="284039"/>
    <lineage>
        <taxon>Bacteria</taxon>
        <taxon>Bacillati</taxon>
        <taxon>Actinomycetota</taxon>
        <taxon>Actinomycetes</taxon>
        <taxon>Kitasatosporales</taxon>
        <taxon>Streptomycetaceae</taxon>
        <taxon>Streptomyces</taxon>
    </lineage>
</organism>
<evidence type="ECO:0000256" key="1">
    <source>
        <dbReference type="SAM" id="MobiDB-lite"/>
    </source>
</evidence>
<comment type="caution">
    <text evidence="2">The sequence shown here is derived from an EMBL/GenBank/DDBJ whole genome shotgun (WGS) entry which is preliminary data.</text>
</comment>
<name>A0ABQ3TLX0_9ACTN</name>